<evidence type="ECO:0000256" key="6">
    <source>
        <dbReference type="ARBA" id="ARBA00022833"/>
    </source>
</evidence>
<evidence type="ECO:0000256" key="7">
    <source>
        <dbReference type="ARBA" id="ARBA00023242"/>
    </source>
</evidence>
<dbReference type="SMART" id="SM00355">
    <property type="entry name" value="ZnF_C2H2"/>
    <property type="match status" value="4"/>
</dbReference>
<evidence type="ECO:0000256" key="1">
    <source>
        <dbReference type="ARBA" id="ARBA00004123"/>
    </source>
</evidence>
<name>A0A183JBB8_9BILA</name>
<evidence type="ECO:0000259" key="10">
    <source>
        <dbReference type="PROSITE" id="PS50157"/>
    </source>
</evidence>
<dbReference type="PROSITE" id="PS50157">
    <property type="entry name" value="ZINC_FINGER_C2H2_2"/>
    <property type="match status" value="2"/>
</dbReference>
<gene>
    <name evidence="11" type="ORF">SBAD_LOCUS13166</name>
</gene>
<comment type="similarity">
    <text evidence="2">Belongs to the krueppel C2H2-type zinc-finger protein family.</text>
</comment>
<protein>
    <submittedName>
        <fullName evidence="13">C2H2-type domain-containing protein</fullName>
    </submittedName>
</protein>
<feature type="compositionally biased region" description="Acidic residues" evidence="9">
    <location>
        <begin position="243"/>
        <end position="254"/>
    </location>
</feature>
<accession>A0A183JBB8</accession>
<sequence>LHSGGAEHSGHRVTQVTPRYPCSRCHFSASSCDGLAVHVVQMHREEWICSECGADFDTKTQWQEHCRTYHSCHYSQTTDASHEKAIKEEGDIAANDGALCLSSLSVVKPENDDDSYGSAAGIPKYTRNYACPHKCGFGTRQSRDFLHHLRDHHGEKFAIFYCDRCSYASKFLAKVKRHQTLIHERVLPSSSRGEGHGQVSPDAISLRSSSPSSSSNVVHARDGAEARVPCSATESDVPGFSIDYDDDEDDYGEEEAARTEEGEDSYDSKLLIDESPLKLVAKG</sequence>
<proteinExistence type="inferred from homology"/>
<dbReference type="GO" id="GO:0000977">
    <property type="term" value="F:RNA polymerase II transcription regulatory region sequence-specific DNA binding"/>
    <property type="evidence" value="ECO:0007669"/>
    <property type="project" value="TreeGrafter"/>
</dbReference>
<feature type="compositionally biased region" description="Low complexity" evidence="9">
    <location>
        <begin position="205"/>
        <end position="215"/>
    </location>
</feature>
<dbReference type="Proteomes" id="UP000270296">
    <property type="component" value="Unassembled WGS sequence"/>
</dbReference>
<dbReference type="Gene3D" id="3.30.160.60">
    <property type="entry name" value="Classic Zinc Finger"/>
    <property type="match status" value="2"/>
</dbReference>
<keyword evidence="3" id="KW-0479">Metal-binding</keyword>
<evidence type="ECO:0000256" key="4">
    <source>
        <dbReference type="ARBA" id="ARBA00022737"/>
    </source>
</evidence>
<dbReference type="WBParaSite" id="SBAD_0001358201-mRNA-1">
    <property type="protein sequence ID" value="SBAD_0001358201-mRNA-1"/>
    <property type="gene ID" value="SBAD_0001358201"/>
</dbReference>
<dbReference type="InterPro" id="IPR013087">
    <property type="entry name" value="Znf_C2H2_type"/>
</dbReference>
<dbReference type="EMBL" id="UZAM01020756">
    <property type="protein sequence ID" value="VDP54747.1"/>
    <property type="molecule type" value="Genomic_DNA"/>
</dbReference>
<evidence type="ECO:0000256" key="2">
    <source>
        <dbReference type="ARBA" id="ARBA00006991"/>
    </source>
</evidence>
<keyword evidence="12" id="KW-1185">Reference proteome</keyword>
<feature type="domain" description="C2H2-type" evidence="10">
    <location>
        <begin position="129"/>
        <end position="157"/>
    </location>
</feature>
<reference evidence="11 12" key="2">
    <citation type="submission" date="2018-11" db="EMBL/GenBank/DDBJ databases">
        <authorList>
            <consortium name="Pathogen Informatics"/>
        </authorList>
    </citation>
    <scope>NUCLEOTIDE SEQUENCE [LARGE SCALE GENOMIC DNA]</scope>
</reference>
<dbReference type="PANTHER" id="PTHR24409:SF331">
    <property type="entry name" value="ZINC FINGER PROTEIN 322A"/>
    <property type="match status" value="1"/>
</dbReference>
<organism evidence="13">
    <name type="scientific">Soboliphyme baturini</name>
    <dbReference type="NCBI Taxonomy" id="241478"/>
    <lineage>
        <taxon>Eukaryota</taxon>
        <taxon>Metazoa</taxon>
        <taxon>Ecdysozoa</taxon>
        <taxon>Nematoda</taxon>
        <taxon>Enoplea</taxon>
        <taxon>Dorylaimia</taxon>
        <taxon>Dioctophymatida</taxon>
        <taxon>Dioctophymatoidea</taxon>
        <taxon>Soboliphymatidae</taxon>
        <taxon>Soboliphyme</taxon>
    </lineage>
</organism>
<keyword evidence="6" id="KW-0862">Zinc</keyword>
<keyword evidence="7" id="KW-0539">Nucleus</keyword>
<keyword evidence="5 8" id="KW-0863">Zinc-finger</keyword>
<dbReference type="PANTHER" id="PTHR24409">
    <property type="entry name" value="ZINC FINGER PROTEIN 142"/>
    <property type="match status" value="1"/>
</dbReference>
<dbReference type="GO" id="GO:0005634">
    <property type="term" value="C:nucleus"/>
    <property type="evidence" value="ECO:0007669"/>
    <property type="project" value="UniProtKB-SubCell"/>
</dbReference>
<feature type="compositionally biased region" description="Basic and acidic residues" evidence="9">
    <location>
        <begin position="255"/>
        <end position="270"/>
    </location>
</feature>
<dbReference type="AlphaFoldDB" id="A0A183JBB8"/>
<evidence type="ECO:0000256" key="3">
    <source>
        <dbReference type="ARBA" id="ARBA00022723"/>
    </source>
</evidence>
<feature type="region of interest" description="Disordered" evidence="9">
    <location>
        <begin position="186"/>
        <end position="270"/>
    </location>
</feature>
<evidence type="ECO:0000313" key="13">
    <source>
        <dbReference type="WBParaSite" id="SBAD_0001358201-mRNA-1"/>
    </source>
</evidence>
<comment type="subcellular location">
    <subcellularLocation>
        <location evidence="1">Nucleus</location>
    </subcellularLocation>
</comment>
<evidence type="ECO:0000256" key="9">
    <source>
        <dbReference type="SAM" id="MobiDB-lite"/>
    </source>
</evidence>
<evidence type="ECO:0000313" key="11">
    <source>
        <dbReference type="EMBL" id="VDP54747.1"/>
    </source>
</evidence>
<evidence type="ECO:0000256" key="5">
    <source>
        <dbReference type="ARBA" id="ARBA00022771"/>
    </source>
</evidence>
<dbReference type="PROSITE" id="PS00028">
    <property type="entry name" value="ZINC_FINGER_C2H2_1"/>
    <property type="match status" value="1"/>
</dbReference>
<evidence type="ECO:0000256" key="8">
    <source>
        <dbReference type="PROSITE-ProRule" id="PRU00042"/>
    </source>
</evidence>
<dbReference type="GO" id="GO:0008270">
    <property type="term" value="F:zinc ion binding"/>
    <property type="evidence" value="ECO:0007669"/>
    <property type="project" value="UniProtKB-KW"/>
</dbReference>
<dbReference type="GO" id="GO:0000981">
    <property type="term" value="F:DNA-binding transcription factor activity, RNA polymerase II-specific"/>
    <property type="evidence" value="ECO:0007669"/>
    <property type="project" value="TreeGrafter"/>
</dbReference>
<evidence type="ECO:0000313" key="12">
    <source>
        <dbReference type="Proteomes" id="UP000270296"/>
    </source>
</evidence>
<reference evidence="13" key="1">
    <citation type="submission" date="2016-06" db="UniProtKB">
        <authorList>
            <consortium name="WormBaseParasite"/>
        </authorList>
    </citation>
    <scope>IDENTIFICATION</scope>
</reference>
<feature type="domain" description="C2H2-type" evidence="10">
    <location>
        <begin position="47"/>
        <end position="75"/>
    </location>
</feature>
<dbReference type="OrthoDB" id="6417347at2759"/>
<keyword evidence="4" id="KW-0677">Repeat</keyword>